<dbReference type="GO" id="GO:0006012">
    <property type="term" value="P:galactose metabolic process"/>
    <property type="evidence" value="ECO:0007669"/>
    <property type="project" value="InterPro"/>
</dbReference>
<dbReference type="PANTHER" id="PTHR42763">
    <property type="entry name" value="ADP-GLUCOSE PHOSPHORYLASE"/>
    <property type="match status" value="1"/>
</dbReference>
<dbReference type="Pfam" id="PF01087">
    <property type="entry name" value="GalP_UDP_transf"/>
    <property type="match status" value="1"/>
</dbReference>
<feature type="compositionally biased region" description="Polar residues" evidence="4">
    <location>
        <begin position="44"/>
        <end position="57"/>
    </location>
</feature>
<sequence length="775" mass="86955">MGSGASKEEVPGSNTDDEGSERERTRSEQSEPGPRPDILRNIESPAQTRQQSGFNPQSLMRLAASPFFERKETISAVQKTRTLFRPMVVVRELHPDWDVNKQILPVSEKNQYDFPKDYSRNSKSRKRRTSLDGNSAEKSEVPPIPMTCSPGTVELSPVPQSNALEYTHLHRLHVVPSQPTAAAGLLPAKDEPMLRQNLATCDWVVVAPQRLKQDITSNAVMPALRTPPEPREKEEECPICPCHAVHAAYEELDCVPHPDPENIHGSEWLVRCVLNKRRTSENEEFTISDEFPRDGMYTCSTGYGQHELIWETPDHHLTLATMPRGEVEQVIRMYMRRFTELGGNPSNTYTAIFKSHGSYAGASLTHSHSQVVATHVVPNTVRLLLEQAQQYYDRTRECVFCKMFWYELQDKERVIIETRGFVTYAPFASKQPYEMHIVPKRHAATFMDLTTEDIAELAHHLKESLLCLYRKLDNPDFTFMFNNAPYTYSKVFSYHWHVVVRPVSNPVGFELATGVAVNVMLPEVCAKQLRDVYLQHRSEVVDSRRPLTPSLLKVPVMEKANVRRSPPRSSFVSGGRLQLAECSSFKSVESGVSSPLPSHGSPSPSTVLRQDPASRNWVVVAPSKHPTKTSSLSTIHSQSFCSADPYSSECPFCPTNAKDFQEVLRICHHGGPLVRSYSHLRSSKSKLFDGSLTPAKQRSNSGTFGANSSAVGESFEEESVEIRPSPEGRTPSFRGGNDGESPTDMDESDWVVRCVLNKYRTVDQFILADLLVGAA</sequence>
<reference evidence="6 7" key="1">
    <citation type="journal article" date="2015" name="Genome Biol. Evol.">
        <title>Comparative Genomics of a Bacterivorous Green Alga Reveals Evolutionary Causalities and Consequences of Phago-Mixotrophic Mode of Nutrition.</title>
        <authorList>
            <person name="Burns J.A."/>
            <person name="Paasch A."/>
            <person name="Narechania A."/>
            <person name="Kim E."/>
        </authorList>
    </citation>
    <scope>NUCLEOTIDE SEQUENCE [LARGE SCALE GENOMIC DNA]</scope>
    <source>
        <strain evidence="6 7">PLY_AMNH</strain>
    </source>
</reference>
<name>A0AAE0G013_9CHLO</name>
<organism evidence="6 7">
    <name type="scientific">Cymbomonas tetramitiformis</name>
    <dbReference type="NCBI Taxonomy" id="36881"/>
    <lineage>
        <taxon>Eukaryota</taxon>
        <taxon>Viridiplantae</taxon>
        <taxon>Chlorophyta</taxon>
        <taxon>Pyramimonadophyceae</taxon>
        <taxon>Pyramimonadales</taxon>
        <taxon>Pyramimonadaceae</taxon>
        <taxon>Cymbomonas</taxon>
    </lineage>
</organism>
<dbReference type="Gene3D" id="3.30.428.10">
    <property type="entry name" value="HIT-like"/>
    <property type="match status" value="2"/>
</dbReference>
<dbReference type="EMBL" id="LGRX02011381">
    <property type="protein sequence ID" value="KAK3269023.1"/>
    <property type="molecule type" value="Genomic_DNA"/>
</dbReference>
<dbReference type="InterPro" id="IPR053177">
    <property type="entry name" value="ADP-glucose_phosphorylase"/>
</dbReference>
<gene>
    <name evidence="6" type="ORF">CYMTET_22507</name>
</gene>
<proteinExistence type="predicted"/>
<comment type="caution">
    <text evidence="6">The sequence shown here is derived from an EMBL/GenBank/DDBJ whole genome shotgun (WGS) entry which is preliminary data.</text>
</comment>
<feature type="compositionally biased region" description="Basic and acidic residues" evidence="4">
    <location>
        <begin position="1"/>
        <end position="10"/>
    </location>
</feature>
<accession>A0AAE0G013</accession>
<dbReference type="InterPro" id="IPR036265">
    <property type="entry name" value="HIT-like_sf"/>
</dbReference>
<feature type="region of interest" description="Disordered" evidence="4">
    <location>
        <begin position="691"/>
        <end position="745"/>
    </location>
</feature>
<evidence type="ECO:0000259" key="5">
    <source>
        <dbReference type="Pfam" id="PF01087"/>
    </source>
</evidence>
<feature type="region of interest" description="Disordered" evidence="4">
    <location>
        <begin position="1"/>
        <end position="57"/>
    </location>
</feature>
<evidence type="ECO:0000313" key="6">
    <source>
        <dbReference type="EMBL" id="KAK3269023.1"/>
    </source>
</evidence>
<dbReference type="Pfam" id="PF11969">
    <property type="entry name" value="DcpS_C"/>
    <property type="match status" value="1"/>
</dbReference>
<dbReference type="GO" id="GO:0008108">
    <property type="term" value="F:UDP-glucose:hexose-1-phosphate uridylyltransferase activity"/>
    <property type="evidence" value="ECO:0007669"/>
    <property type="project" value="InterPro"/>
</dbReference>
<protein>
    <recommendedName>
        <fullName evidence="5">Galactose-1-phosphate uridyl transferase N-terminal domain-containing protein</fullName>
    </recommendedName>
</protein>
<dbReference type="PANTHER" id="PTHR42763:SF2">
    <property type="entry name" value="ADP-GLUCOSE PHOSPHORYLASE"/>
    <property type="match status" value="1"/>
</dbReference>
<keyword evidence="2" id="KW-0548">Nucleotidyltransferase</keyword>
<dbReference type="InterPro" id="IPR005849">
    <property type="entry name" value="GalP_Utransf_N"/>
</dbReference>
<evidence type="ECO:0000256" key="3">
    <source>
        <dbReference type="ARBA" id="ARBA00023277"/>
    </source>
</evidence>
<evidence type="ECO:0000256" key="4">
    <source>
        <dbReference type="SAM" id="MobiDB-lite"/>
    </source>
</evidence>
<evidence type="ECO:0000256" key="2">
    <source>
        <dbReference type="ARBA" id="ARBA00022695"/>
    </source>
</evidence>
<evidence type="ECO:0000313" key="7">
    <source>
        <dbReference type="Proteomes" id="UP001190700"/>
    </source>
</evidence>
<keyword evidence="3" id="KW-0119">Carbohydrate metabolism</keyword>
<keyword evidence="7" id="KW-1185">Reference proteome</keyword>
<feature type="compositionally biased region" description="Polar residues" evidence="4">
    <location>
        <begin position="694"/>
        <end position="711"/>
    </location>
</feature>
<evidence type="ECO:0000256" key="1">
    <source>
        <dbReference type="ARBA" id="ARBA00022679"/>
    </source>
</evidence>
<dbReference type="Proteomes" id="UP001190700">
    <property type="component" value="Unassembled WGS sequence"/>
</dbReference>
<feature type="region of interest" description="Disordered" evidence="4">
    <location>
        <begin position="112"/>
        <end position="146"/>
    </location>
</feature>
<keyword evidence="1" id="KW-0808">Transferase</keyword>
<dbReference type="AlphaFoldDB" id="A0AAE0G013"/>
<dbReference type="SUPFAM" id="SSF54197">
    <property type="entry name" value="HIT-like"/>
    <property type="match status" value="2"/>
</dbReference>
<feature type="domain" description="Galactose-1-phosphate uridyl transferase N-terminal" evidence="5">
    <location>
        <begin position="292"/>
        <end position="378"/>
    </location>
</feature>